<dbReference type="SUPFAM" id="SSF75304">
    <property type="entry name" value="Amidase signature (AS) enzymes"/>
    <property type="match status" value="1"/>
</dbReference>
<dbReference type="InterPro" id="IPR023631">
    <property type="entry name" value="Amidase_dom"/>
</dbReference>
<dbReference type="AlphaFoldDB" id="A0A382WEQ7"/>
<feature type="domain" description="Amidase" evidence="1">
    <location>
        <begin position="1"/>
        <end position="83"/>
    </location>
</feature>
<dbReference type="GO" id="GO:0003824">
    <property type="term" value="F:catalytic activity"/>
    <property type="evidence" value="ECO:0007669"/>
    <property type="project" value="InterPro"/>
</dbReference>
<dbReference type="Pfam" id="PF01425">
    <property type="entry name" value="Amidase"/>
    <property type="match status" value="1"/>
</dbReference>
<gene>
    <name evidence="2" type="ORF">METZ01_LOCUS410033</name>
</gene>
<dbReference type="EMBL" id="UINC01159212">
    <property type="protein sequence ID" value="SVD57179.1"/>
    <property type="molecule type" value="Genomic_DNA"/>
</dbReference>
<sequence length="115" mass="11924">VASGFCPAALGTDTLGSVRLPAAYCGLVGLKPSLGAISNLGIRVLGQSLDCTGPITRTVADCKIMMQCLLPSAPTQTVSLASPLVWSHLSEIDEALLTPAVASAYQQALNKIQQW</sequence>
<dbReference type="PANTHER" id="PTHR11895:SF7">
    <property type="entry name" value="GLUTAMYL-TRNA(GLN) AMIDOTRANSFERASE SUBUNIT A, MITOCHONDRIAL"/>
    <property type="match status" value="1"/>
</dbReference>
<feature type="non-terminal residue" evidence="2">
    <location>
        <position position="1"/>
    </location>
</feature>
<proteinExistence type="predicted"/>
<accession>A0A382WEQ7</accession>
<evidence type="ECO:0000313" key="2">
    <source>
        <dbReference type="EMBL" id="SVD57179.1"/>
    </source>
</evidence>
<dbReference type="PANTHER" id="PTHR11895">
    <property type="entry name" value="TRANSAMIDASE"/>
    <property type="match status" value="1"/>
</dbReference>
<dbReference type="Gene3D" id="3.90.1300.10">
    <property type="entry name" value="Amidase signature (AS) domain"/>
    <property type="match status" value="1"/>
</dbReference>
<dbReference type="InterPro" id="IPR000120">
    <property type="entry name" value="Amidase"/>
</dbReference>
<organism evidence="2">
    <name type="scientific">marine metagenome</name>
    <dbReference type="NCBI Taxonomy" id="408172"/>
    <lineage>
        <taxon>unclassified sequences</taxon>
        <taxon>metagenomes</taxon>
        <taxon>ecological metagenomes</taxon>
    </lineage>
</organism>
<evidence type="ECO:0000259" key="1">
    <source>
        <dbReference type="Pfam" id="PF01425"/>
    </source>
</evidence>
<name>A0A382WEQ7_9ZZZZ</name>
<dbReference type="InterPro" id="IPR036928">
    <property type="entry name" value="AS_sf"/>
</dbReference>
<feature type="non-terminal residue" evidence="2">
    <location>
        <position position="115"/>
    </location>
</feature>
<protein>
    <recommendedName>
        <fullName evidence="1">Amidase domain-containing protein</fullName>
    </recommendedName>
</protein>
<reference evidence="2" key="1">
    <citation type="submission" date="2018-05" db="EMBL/GenBank/DDBJ databases">
        <authorList>
            <person name="Lanie J.A."/>
            <person name="Ng W.-L."/>
            <person name="Kazmierczak K.M."/>
            <person name="Andrzejewski T.M."/>
            <person name="Davidsen T.M."/>
            <person name="Wayne K.J."/>
            <person name="Tettelin H."/>
            <person name="Glass J.I."/>
            <person name="Rusch D."/>
            <person name="Podicherti R."/>
            <person name="Tsui H.-C.T."/>
            <person name="Winkler M.E."/>
        </authorList>
    </citation>
    <scope>NUCLEOTIDE SEQUENCE</scope>
</reference>